<keyword evidence="1" id="KW-1133">Transmembrane helix</keyword>
<reference evidence="2 3" key="1">
    <citation type="submission" date="2018-08" db="EMBL/GenBank/DDBJ databases">
        <title>Genomic Encyclopedia of Type Strains, Phase IV (KMG-IV): sequencing the most valuable type-strain genomes for metagenomic binning, comparative biology and taxonomic classification.</title>
        <authorList>
            <person name="Goeker M."/>
        </authorList>
    </citation>
    <scope>NUCLEOTIDE SEQUENCE [LARGE SCALE GENOMIC DNA]</scope>
    <source>
        <strain evidence="2 3">BW863</strain>
    </source>
</reference>
<sequence length="399" mass="43516">MKKALGLGLRLVAVLILIAGIVYLETSRSLPAFRFWTFVLFAIALAFLTSFLRGGWRDGALVATSLAFGLCAVEGVATLLSPPPVVHSPRGFIVPWAPLGWQPGHAGQFHVTRIDPKSRATIYDVTYSIDRDHLRQTRSCASGPTVGFFGCSFTFGEGLNDADTLPQQVSDSFGDNLRVLNFGLPGYGPHQFLREMQLGVFDGLLGSQPKLFVYLTAPWHAERTACKSAWGGNGPRYALVDGKAVYQGRCMSGLKLGLHEWAEHSAAYRVFIERNFDQVTHADIELYIRILLDSAHLAQTKYGVPLVIAYMRAPPGYLRATGFTDDEIIARLRAGAPYVFDVSLPEKSGKPLTLAGDPHPNAYANNLRAAMLKDYIIAHFGPALSLSAEGQAPLCRAAH</sequence>
<feature type="transmembrane region" description="Helical" evidence="1">
    <location>
        <begin position="7"/>
        <end position="26"/>
    </location>
</feature>
<evidence type="ECO:0008006" key="4">
    <source>
        <dbReference type="Google" id="ProtNLM"/>
    </source>
</evidence>
<dbReference type="SUPFAM" id="SSF52266">
    <property type="entry name" value="SGNH hydrolase"/>
    <property type="match status" value="1"/>
</dbReference>
<name>A0A3D9YQ13_9HYPH</name>
<dbReference type="RefSeq" id="WP_181902979.1">
    <property type="nucleotide sequence ID" value="NZ_CP025086.1"/>
</dbReference>
<feature type="transmembrane region" description="Helical" evidence="1">
    <location>
        <begin position="32"/>
        <end position="52"/>
    </location>
</feature>
<keyword evidence="1" id="KW-0812">Transmembrane</keyword>
<feature type="transmembrane region" description="Helical" evidence="1">
    <location>
        <begin position="59"/>
        <end position="80"/>
    </location>
</feature>
<dbReference type="AlphaFoldDB" id="A0A3D9YQ13"/>
<keyword evidence="1" id="KW-0472">Membrane</keyword>
<comment type="caution">
    <text evidence="2">The sequence shown here is derived from an EMBL/GenBank/DDBJ whole genome shotgun (WGS) entry which is preliminary data.</text>
</comment>
<accession>A0A3D9YQ13</accession>
<evidence type="ECO:0000313" key="3">
    <source>
        <dbReference type="Proteomes" id="UP000256900"/>
    </source>
</evidence>
<evidence type="ECO:0000256" key="1">
    <source>
        <dbReference type="SAM" id="Phobius"/>
    </source>
</evidence>
<evidence type="ECO:0000313" key="2">
    <source>
        <dbReference type="EMBL" id="REF84700.1"/>
    </source>
</evidence>
<keyword evidence="3" id="KW-1185">Reference proteome</keyword>
<gene>
    <name evidence="2" type="ORF">DES32_2812</name>
</gene>
<protein>
    <recommendedName>
        <fullName evidence="4">SGNH/GDSL hydrolase family protein</fullName>
    </recommendedName>
</protein>
<proteinExistence type="predicted"/>
<dbReference type="Proteomes" id="UP000256900">
    <property type="component" value="Unassembled WGS sequence"/>
</dbReference>
<organism evidence="2 3">
    <name type="scientific">Methylovirgula ligni</name>
    <dbReference type="NCBI Taxonomy" id="569860"/>
    <lineage>
        <taxon>Bacteria</taxon>
        <taxon>Pseudomonadati</taxon>
        <taxon>Pseudomonadota</taxon>
        <taxon>Alphaproteobacteria</taxon>
        <taxon>Hyphomicrobiales</taxon>
        <taxon>Beijerinckiaceae</taxon>
        <taxon>Methylovirgula</taxon>
    </lineage>
</organism>
<dbReference type="EMBL" id="QUMO01000004">
    <property type="protein sequence ID" value="REF84700.1"/>
    <property type="molecule type" value="Genomic_DNA"/>
</dbReference>